<protein>
    <recommendedName>
        <fullName evidence="3">Leucine-rich repeat-containing N-terminal plant-type domain-containing protein</fullName>
    </recommendedName>
</protein>
<dbReference type="Proteomes" id="UP000486351">
    <property type="component" value="Unassembled WGS sequence"/>
</dbReference>
<dbReference type="AlphaFoldDB" id="A0A6G0R8P5"/>
<accession>A0A6G0R8P5</accession>
<evidence type="ECO:0000313" key="1">
    <source>
        <dbReference type="EMBL" id="KAE9323648.1"/>
    </source>
</evidence>
<sequence length="321" mass="35773">MPIKPWFSSRPACSLLYLDCYAFELSGTKNEVIAHWGLFDPATVASLVIHHCPALEMPSTLTEFSRLRALKLYNSTITSWQEDAAISQRHHPNLLMLFLARVNMTNGDLPAGLYRELLPQTLRDIEFCVTNLRSLPEDLDLTWPHFATIYLEAGNLTEIPQSLVRLASFDLSLALNPIATISTSILEGNDGYLHIGGTLISELPEIVDNVSPTLKIRLDNTNISFFWNWTDPMVANANGGDGDGIPTLLAPNTPYCTDLERIYGGEQTSISAPQHEGQSLLLSDASVENWPTLERTVSCEQWPATYFPIESENEHSRIKSD</sequence>
<dbReference type="Gene3D" id="3.80.10.10">
    <property type="entry name" value="Ribonuclease Inhibitor"/>
    <property type="match status" value="1"/>
</dbReference>
<dbReference type="SUPFAM" id="SSF52058">
    <property type="entry name" value="L domain-like"/>
    <property type="match status" value="1"/>
</dbReference>
<comment type="caution">
    <text evidence="1">The sequence shown here is derived from an EMBL/GenBank/DDBJ whole genome shotgun (WGS) entry which is preliminary data.</text>
</comment>
<evidence type="ECO:0008006" key="3">
    <source>
        <dbReference type="Google" id="ProtNLM"/>
    </source>
</evidence>
<organism evidence="1 2">
    <name type="scientific">Phytophthora fragariae</name>
    <dbReference type="NCBI Taxonomy" id="53985"/>
    <lineage>
        <taxon>Eukaryota</taxon>
        <taxon>Sar</taxon>
        <taxon>Stramenopiles</taxon>
        <taxon>Oomycota</taxon>
        <taxon>Peronosporomycetes</taxon>
        <taxon>Peronosporales</taxon>
        <taxon>Peronosporaceae</taxon>
        <taxon>Phytophthora</taxon>
    </lineage>
</organism>
<gene>
    <name evidence="1" type="ORF">PF008_g17299</name>
</gene>
<name>A0A6G0R8P5_9STRA</name>
<evidence type="ECO:0000313" key="2">
    <source>
        <dbReference type="Proteomes" id="UP000486351"/>
    </source>
</evidence>
<dbReference type="EMBL" id="QXFY01001241">
    <property type="protein sequence ID" value="KAE9323648.1"/>
    <property type="molecule type" value="Genomic_DNA"/>
</dbReference>
<reference evidence="1 2" key="1">
    <citation type="submission" date="2018-09" db="EMBL/GenBank/DDBJ databases">
        <title>Genomic investigation of the strawberry pathogen Phytophthora fragariae indicates pathogenicity is determined by transcriptional variation in three key races.</title>
        <authorList>
            <person name="Adams T.M."/>
            <person name="Armitage A.D."/>
            <person name="Sobczyk M.K."/>
            <person name="Bates H.J."/>
            <person name="Dunwell J.M."/>
            <person name="Nellist C.F."/>
            <person name="Harrison R.J."/>
        </authorList>
    </citation>
    <scope>NUCLEOTIDE SEQUENCE [LARGE SCALE GENOMIC DNA]</scope>
    <source>
        <strain evidence="1 2">NOV-77</strain>
    </source>
</reference>
<proteinExistence type="predicted"/>
<dbReference type="InterPro" id="IPR032675">
    <property type="entry name" value="LRR_dom_sf"/>
</dbReference>